<dbReference type="AlphaFoldDB" id="A0A562KQC3"/>
<organism evidence="1 2">
    <name type="scientific">Sphingobium wenxiniae (strain DSM 21828 / CGMCC 1.7748 / JZ-1)</name>
    <dbReference type="NCBI Taxonomy" id="595605"/>
    <lineage>
        <taxon>Bacteria</taxon>
        <taxon>Pseudomonadati</taxon>
        <taxon>Pseudomonadota</taxon>
        <taxon>Alphaproteobacteria</taxon>
        <taxon>Sphingomonadales</taxon>
        <taxon>Sphingomonadaceae</taxon>
        <taxon>Sphingobium</taxon>
    </lineage>
</organism>
<accession>A0A562KQC3</accession>
<dbReference type="Proteomes" id="UP000316624">
    <property type="component" value="Unassembled WGS sequence"/>
</dbReference>
<dbReference type="EMBL" id="VLKK01000001">
    <property type="protein sequence ID" value="TWH97566.1"/>
    <property type="molecule type" value="Genomic_DNA"/>
</dbReference>
<gene>
    <name evidence="1" type="ORF">IQ35_00163</name>
</gene>
<sequence>MNCSFWKSRRKKGRFYASYERRKNWQPRQNDYQADALWRYAQNAGPAYKGAVTHPEAKAETHVYADI</sequence>
<proteinExistence type="predicted"/>
<evidence type="ECO:0000313" key="2">
    <source>
        <dbReference type="Proteomes" id="UP000316624"/>
    </source>
</evidence>
<dbReference type="RefSeq" id="WP_021246491.1">
    <property type="nucleotide sequence ID" value="NZ_JACIIY010000001.1"/>
</dbReference>
<name>A0A562KQC3_SPHWJ</name>
<evidence type="ECO:0000313" key="1">
    <source>
        <dbReference type="EMBL" id="TWH97566.1"/>
    </source>
</evidence>
<comment type="caution">
    <text evidence="1">The sequence shown here is derived from an EMBL/GenBank/DDBJ whole genome shotgun (WGS) entry which is preliminary data.</text>
</comment>
<keyword evidence="2" id="KW-1185">Reference proteome</keyword>
<protein>
    <submittedName>
        <fullName evidence="1">Dihydroxy-acid dehydratase</fullName>
    </submittedName>
</protein>
<reference evidence="1 2" key="1">
    <citation type="journal article" date="2015" name="Stand. Genomic Sci.">
        <title>Genomic Encyclopedia of Bacterial and Archaeal Type Strains, Phase III: the genomes of soil and plant-associated and newly described type strains.</title>
        <authorList>
            <person name="Whitman W.B."/>
            <person name="Woyke T."/>
            <person name="Klenk H.P."/>
            <person name="Zhou Y."/>
            <person name="Lilburn T.G."/>
            <person name="Beck B.J."/>
            <person name="De Vos P."/>
            <person name="Vandamme P."/>
            <person name="Eisen J.A."/>
            <person name="Garrity G."/>
            <person name="Hugenholtz P."/>
            <person name="Kyrpides N.C."/>
        </authorList>
    </citation>
    <scope>NUCLEOTIDE SEQUENCE [LARGE SCALE GENOMIC DNA]</scope>
    <source>
        <strain evidence="1 2">CGMCC 1.7748</strain>
    </source>
</reference>